<accession>A0A819BPP0</accession>
<name>A0A819BPP0_9BILA</name>
<evidence type="ECO:0000313" key="4">
    <source>
        <dbReference type="Proteomes" id="UP000663874"/>
    </source>
</evidence>
<evidence type="ECO:0008006" key="5">
    <source>
        <dbReference type="Google" id="ProtNLM"/>
    </source>
</evidence>
<reference evidence="3" key="1">
    <citation type="submission" date="2021-02" db="EMBL/GenBank/DDBJ databases">
        <authorList>
            <person name="Nowell W R."/>
        </authorList>
    </citation>
    <scope>NUCLEOTIDE SEQUENCE</scope>
</reference>
<evidence type="ECO:0000313" key="3">
    <source>
        <dbReference type="EMBL" id="CAF3805558.1"/>
    </source>
</evidence>
<feature type="compositionally biased region" description="Low complexity" evidence="1">
    <location>
        <begin position="118"/>
        <end position="129"/>
    </location>
</feature>
<feature type="compositionally biased region" description="Polar residues" evidence="1">
    <location>
        <begin position="46"/>
        <end position="60"/>
    </location>
</feature>
<organism evidence="3 4">
    <name type="scientific">Rotaria sordida</name>
    <dbReference type="NCBI Taxonomy" id="392033"/>
    <lineage>
        <taxon>Eukaryota</taxon>
        <taxon>Metazoa</taxon>
        <taxon>Spiralia</taxon>
        <taxon>Gnathifera</taxon>
        <taxon>Rotifera</taxon>
        <taxon>Eurotatoria</taxon>
        <taxon>Bdelloidea</taxon>
        <taxon>Philodinida</taxon>
        <taxon>Philodinidae</taxon>
        <taxon>Rotaria</taxon>
    </lineage>
</organism>
<feature type="compositionally biased region" description="Low complexity" evidence="1">
    <location>
        <begin position="23"/>
        <end position="34"/>
    </location>
</feature>
<dbReference type="EMBL" id="CAJNOU010003032">
    <property type="protein sequence ID" value="CAF1366278.1"/>
    <property type="molecule type" value="Genomic_DNA"/>
</dbReference>
<comment type="caution">
    <text evidence="3">The sequence shown here is derived from an EMBL/GenBank/DDBJ whole genome shotgun (WGS) entry which is preliminary data.</text>
</comment>
<dbReference type="AlphaFoldDB" id="A0A819BPP0"/>
<proteinExistence type="predicted"/>
<dbReference type="EMBL" id="CAJOBE010002193">
    <property type="protein sequence ID" value="CAF3805558.1"/>
    <property type="molecule type" value="Genomic_DNA"/>
</dbReference>
<feature type="compositionally biased region" description="Polar residues" evidence="1">
    <location>
        <begin position="8"/>
        <end position="17"/>
    </location>
</feature>
<dbReference type="Proteomes" id="UP000663874">
    <property type="component" value="Unassembled WGS sequence"/>
</dbReference>
<evidence type="ECO:0000256" key="1">
    <source>
        <dbReference type="SAM" id="MobiDB-lite"/>
    </source>
</evidence>
<protein>
    <recommendedName>
        <fullName evidence="5">Mediator of RNA polymerase II transcription subunit 29</fullName>
    </recommendedName>
</protein>
<evidence type="ECO:0000313" key="2">
    <source>
        <dbReference type="EMBL" id="CAF1366278.1"/>
    </source>
</evidence>
<feature type="region of interest" description="Disordered" evidence="1">
    <location>
        <begin position="1"/>
        <end position="130"/>
    </location>
</feature>
<feature type="compositionally biased region" description="Low complexity" evidence="1">
    <location>
        <begin position="88"/>
        <end position="110"/>
    </location>
</feature>
<dbReference type="Proteomes" id="UP000663889">
    <property type="component" value="Unassembled WGS sequence"/>
</dbReference>
<sequence>MSRYPGPLTSSQGQPLSSVGVYPPSGMPGHMPSPQTVPPYNVAVASPSQYVQQPGPSPNQVHYVHPSPQQPMMTAPGYGQPMMHGIMPPQAVIQQQQQQQQQQPQQQQQQPQPPPQQQQPQPQHPAQQQDDLAVKIKRSFSNFDNSLKTFLHEYSSILQMDDARLNSQTSDLLVQTSQNLIRRYEALLVALDLFESNLRMLQDYSSTQNNFRRFMPPAQIVAESSSHAGHQPVPISPHIGRPVDPVQYQFLLNKIQTQIDSFNTLHDLGKKFLETSSTNINTNVSTKQ</sequence>
<gene>
    <name evidence="3" type="ORF">FNK824_LOCUS15259</name>
    <name evidence="2" type="ORF">SEV965_LOCUS29648</name>
</gene>